<evidence type="ECO:0000256" key="2">
    <source>
        <dbReference type="ARBA" id="ARBA00022803"/>
    </source>
</evidence>
<feature type="transmembrane region" description="Helical" evidence="3">
    <location>
        <begin position="21"/>
        <end position="43"/>
    </location>
</feature>
<keyword evidence="3" id="KW-0812">Transmembrane</keyword>
<dbReference type="InterPro" id="IPR011990">
    <property type="entry name" value="TPR-like_helical_dom_sf"/>
</dbReference>
<dbReference type="AlphaFoldDB" id="B9M7M7"/>
<keyword evidence="3" id="KW-1133">Transmembrane helix</keyword>
<dbReference type="eggNOG" id="COG0457">
    <property type="taxonomic scope" value="Bacteria"/>
</dbReference>
<organism evidence="4 5">
    <name type="scientific">Geotalea daltonii (strain DSM 22248 / JCM 15807 / FRC-32)</name>
    <name type="common">Geobacter daltonii</name>
    <dbReference type="NCBI Taxonomy" id="316067"/>
    <lineage>
        <taxon>Bacteria</taxon>
        <taxon>Pseudomonadati</taxon>
        <taxon>Thermodesulfobacteriota</taxon>
        <taxon>Desulfuromonadia</taxon>
        <taxon>Geobacterales</taxon>
        <taxon>Geobacteraceae</taxon>
        <taxon>Geotalea</taxon>
    </lineage>
</organism>
<gene>
    <name evidence="4" type="ordered locus">Geob_3795</name>
</gene>
<feature type="transmembrane region" description="Helical" evidence="3">
    <location>
        <begin position="323"/>
        <end position="344"/>
    </location>
</feature>
<dbReference type="KEGG" id="geo:Geob_3795"/>
<evidence type="ECO:0000256" key="3">
    <source>
        <dbReference type="SAM" id="Phobius"/>
    </source>
</evidence>
<feature type="transmembrane region" description="Helical" evidence="3">
    <location>
        <begin position="176"/>
        <end position="205"/>
    </location>
</feature>
<dbReference type="Proteomes" id="UP000007721">
    <property type="component" value="Chromosome"/>
</dbReference>
<dbReference type="OrthoDB" id="5394345at2"/>
<feature type="transmembrane region" description="Helical" evidence="3">
    <location>
        <begin position="126"/>
        <end position="147"/>
    </location>
</feature>
<dbReference type="PANTHER" id="PTHR44227">
    <property type="match status" value="1"/>
</dbReference>
<name>B9M7M7_GEODF</name>
<evidence type="ECO:0000256" key="1">
    <source>
        <dbReference type="ARBA" id="ARBA00022737"/>
    </source>
</evidence>
<keyword evidence="3" id="KW-0472">Membrane</keyword>
<dbReference type="STRING" id="316067.Geob_3795"/>
<keyword evidence="5" id="KW-1185">Reference proteome</keyword>
<proteinExistence type="predicted"/>
<dbReference type="PANTHER" id="PTHR44227:SF3">
    <property type="entry name" value="PROTEIN O-MANNOSYL-TRANSFERASE TMTC4"/>
    <property type="match status" value="1"/>
</dbReference>
<protein>
    <recommendedName>
        <fullName evidence="6">Glycosyltransferase RgtA/B/C/D-like domain-containing protein</fullName>
    </recommendedName>
</protein>
<keyword evidence="1" id="KW-0677">Repeat</keyword>
<feature type="transmembrane region" description="Helical" evidence="3">
    <location>
        <begin position="225"/>
        <end position="244"/>
    </location>
</feature>
<evidence type="ECO:0000313" key="4">
    <source>
        <dbReference type="EMBL" id="ACM22133.1"/>
    </source>
</evidence>
<reference evidence="4 5" key="1">
    <citation type="submission" date="2009-01" db="EMBL/GenBank/DDBJ databases">
        <title>Complete sequence of Geobacter sp. FRC-32.</title>
        <authorList>
            <consortium name="US DOE Joint Genome Institute"/>
            <person name="Lucas S."/>
            <person name="Copeland A."/>
            <person name="Lapidus A."/>
            <person name="Glavina del Rio T."/>
            <person name="Dalin E."/>
            <person name="Tice H."/>
            <person name="Bruce D."/>
            <person name="Goodwin L."/>
            <person name="Pitluck S."/>
            <person name="Saunders E."/>
            <person name="Brettin T."/>
            <person name="Detter J.C."/>
            <person name="Han C."/>
            <person name="Larimer F."/>
            <person name="Land M."/>
            <person name="Hauser L."/>
            <person name="Kyrpides N."/>
            <person name="Ovchinnikova G."/>
            <person name="Kostka J."/>
            <person name="Richardson P."/>
        </authorList>
    </citation>
    <scope>NUCLEOTIDE SEQUENCE [LARGE SCALE GENOMIC DNA]</scope>
    <source>
        <strain evidence="5">DSM 22248 / JCM 15807 / FRC-32</strain>
    </source>
</reference>
<feature type="transmembrane region" description="Helical" evidence="3">
    <location>
        <begin position="154"/>
        <end position="170"/>
    </location>
</feature>
<dbReference type="EMBL" id="CP001390">
    <property type="protein sequence ID" value="ACM22133.1"/>
    <property type="molecule type" value="Genomic_DNA"/>
</dbReference>
<evidence type="ECO:0000313" key="5">
    <source>
        <dbReference type="Proteomes" id="UP000007721"/>
    </source>
</evidence>
<dbReference type="InterPro" id="IPR052346">
    <property type="entry name" value="O-mannosyl-transferase_TMTC"/>
</dbReference>
<feature type="transmembrane region" description="Helical" evidence="3">
    <location>
        <begin position="350"/>
        <end position="367"/>
    </location>
</feature>
<evidence type="ECO:0008006" key="6">
    <source>
        <dbReference type="Google" id="ProtNLM"/>
    </source>
</evidence>
<dbReference type="HOGENOM" id="CLU_011615_5_0_7"/>
<sequence length="460" mass="52626">MTVDSSQTNSRIWSNRETIAYFLLFVAAVFLVYSDTFSHQFLINWDDDNYVLGNTAAHGVSLEHLKLAFTNFYVQNYAPVQIISYMLDYEFWGLNPVGFKATNQLLHALNGLLFFHLLERLTRQRVASLLAAGIFLLHPVQVETVAWISQRKNLLAMLFFLLSFIWYIRYREGRGLRLYAASMIAFLLALLAKSVVVILPFSLFLFDLCAEDGRPRFNLRNKIPYVLIALATGCLAILSQSHYLNKSPGIRAYPGGNLITTAYTMTPVLAEYLRDCFCPAWLSPHYITKIRTAPDMAFFLSGLLVLSLVALGMVLYRRKRWYFFWYAFFFIGLLPVAQIVPLITLKNDRYLYFPMLGFSAVISFAFCSLAQRRGWPKKGVALLVALVFAGMIPTTWNQTKQWRSAIVLWNYAVRINPENWLGWRMLVLAYSREGDGSGAIRALGILNELKAKHVPMRGFD</sequence>
<dbReference type="SUPFAM" id="SSF48452">
    <property type="entry name" value="TPR-like"/>
    <property type="match status" value="1"/>
</dbReference>
<feature type="transmembrane region" description="Helical" evidence="3">
    <location>
        <begin position="296"/>
        <end position="316"/>
    </location>
</feature>
<dbReference type="RefSeq" id="WP_012648859.1">
    <property type="nucleotide sequence ID" value="NC_011979.1"/>
</dbReference>
<feature type="transmembrane region" description="Helical" evidence="3">
    <location>
        <begin position="379"/>
        <end position="396"/>
    </location>
</feature>
<accession>B9M7M7</accession>
<keyword evidence="2" id="KW-0802">TPR repeat</keyword>